<gene>
    <name evidence="1" type="ORF">HIM_07734</name>
</gene>
<proteinExistence type="predicted"/>
<dbReference type="EMBL" id="KQ030541">
    <property type="protein sequence ID" value="KJZ72790.1"/>
    <property type="molecule type" value="Genomic_DNA"/>
</dbReference>
<evidence type="ECO:0000313" key="1">
    <source>
        <dbReference type="EMBL" id="KJZ72790.1"/>
    </source>
</evidence>
<keyword evidence="2" id="KW-1185">Reference proteome</keyword>
<evidence type="ECO:0008006" key="3">
    <source>
        <dbReference type="Google" id="ProtNLM"/>
    </source>
</evidence>
<dbReference type="SUPFAM" id="SSF53098">
    <property type="entry name" value="Ribonuclease H-like"/>
    <property type="match status" value="1"/>
</dbReference>
<organism evidence="1 2">
    <name type="scientific">Hirsutella minnesotensis 3608</name>
    <dbReference type="NCBI Taxonomy" id="1043627"/>
    <lineage>
        <taxon>Eukaryota</taxon>
        <taxon>Fungi</taxon>
        <taxon>Dikarya</taxon>
        <taxon>Ascomycota</taxon>
        <taxon>Pezizomycotina</taxon>
        <taxon>Sordariomycetes</taxon>
        <taxon>Hypocreomycetidae</taxon>
        <taxon>Hypocreales</taxon>
        <taxon>Ophiocordycipitaceae</taxon>
        <taxon>Hirsutella</taxon>
    </lineage>
</organism>
<sequence length="169" mass="18177">MQTDRIEVIHEYALPPWTPRIQVMLEGDKAKAVKAANDAKGIVIATSGSQRDGMVGIGGVVCNVNHDGPGVVLASYSVSLGTADEQNPYTAELAAIAMALMCAPAGLPCREVTVVASNRSALEVIRRPRRQSGQCTIRQIYDHANRLVRRGCSVNLVWLPAKHEGFAWG</sequence>
<accession>A0A0F7ZMY1</accession>
<dbReference type="Proteomes" id="UP000054481">
    <property type="component" value="Unassembled WGS sequence"/>
</dbReference>
<dbReference type="OrthoDB" id="5059038at2759"/>
<dbReference type="InterPro" id="IPR036397">
    <property type="entry name" value="RNaseH_sf"/>
</dbReference>
<dbReference type="Gene3D" id="3.30.420.10">
    <property type="entry name" value="Ribonuclease H-like superfamily/Ribonuclease H"/>
    <property type="match status" value="1"/>
</dbReference>
<dbReference type="AlphaFoldDB" id="A0A0F7ZMY1"/>
<name>A0A0F7ZMY1_9HYPO</name>
<evidence type="ECO:0000313" key="2">
    <source>
        <dbReference type="Proteomes" id="UP000054481"/>
    </source>
</evidence>
<protein>
    <recommendedName>
        <fullName evidence="3">RNase H type-1 domain-containing protein</fullName>
    </recommendedName>
</protein>
<dbReference type="InterPro" id="IPR012337">
    <property type="entry name" value="RNaseH-like_sf"/>
</dbReference>
<reference evidence="1 2" key="1">
    <citation type="journal article" date="2014" name="Genome Biol. Evol.">
        <title>Comparative genomics and transcriptomics analyses reveal divergent lifestyle features of nematode endoparasitic fungus Hirsutella minnesotensis.</title>
        <authorList>
            <person name="Lai Y."/>
            <person name="Liu K."/>
            <person name="Zhang X."/>
            <person name="Zhang X."/>
            <person name="Li K."/>
            <person name="Wang N."/>
            <person name="Shu C."/>
            <person name="Wu Y."/>
            <person name="Wang C."/>
            <person name="Bushley K.E."/>
            <person name="Xiang M."/>
            <person name="Liu X."/>
        </authorList>
    </citation>
    <scope>NUCLEOTIDE SEQUENCE [LARGE SCALE GENOMIC DNA]</scope>
    <source>
        <strain evidence="1 2">3608</strain>
    </source>
</reference>
<dbReference type="GO" id="GO:0003676">
    <property type="term" value="F:nucleic acid binding"/>
    <property type="evidence" value="ECO:0007669"/>
    <property type="project" value="InterPro"/>
</dbReference>